<sequence>MGETEEDLSFNGVSVGGAMEDDDLRDLNKEPIEEKRKRVENNSTGAIGKKKKTKGRWGRPPKMENGISEILIKEKKTKRRGRPPKMENGIFKVAYKDKKNKASLGRPPKIDKSIAGDKIESGEGKQMGRREQQQLVRDQIVALLKKAGEGSDDYELYDGKRTLLSWMIDLGTVPPDGKVKYKRSRNKKGDARGKDYKKGNLL</sequence>
<comment type="caution">
    <text evidence="2">The sequence shown here is derived from an EMBL/GenBank/DDBJ whole genome shotgun (WGS) entry which is preliminary data.</text>
</comment>
<dbReference type="EMBL" id="CACTIH010003983">
    <property type="protein sequence ID" value="CAA2988311.1"/>
    <property type="molecule type" value="Genomic_DNA"/>
</dbReference>
<evidence type="ECO:0000313" key="3">
    <source>
        <dbReference type="Proteomes" id="UP000594638"/>
    </source>
</evidence>
<evidence type="ECO:0000256" key="1">
    <source>
        <dbReference type="SAM" id="MobiDB-lite"/>
    </source>
</evidence>
<feature type="compositionally biased region" description="Basic and acidic residues" evidence="1">
    <location>
        <begin position="108"/>
        <end position="132"/>
    </location>
</feature>
<gene>
    <name evidence="2" type="ORF">OLEA9_A022506</name>
</gene>
<accession>A0A8S0SAU6</accession>
<feature type="region of interest" description="Disordered" evidence="1">
    <location>
        <begin position="174"/>
        <end position="202"/>
    </location>
</feature>
<proteinExistence type="predicted"/>
<feature type="region of interest" description="Disordered" evidence="1">
    <location>
        <begin position="1"/>
        <end position="133"/>
    </location>
</feature>
<dbReference type="Proteomes" id="UP000594638">
    <property type="component" value="Unassembled WGS sequence"/>
</dbReference>
<feature type="compositionally biased region" description="Basic and acidic residues" evidence="1">
    <location>
        <begin position="187"/>
        <end position="202"/>
    </location>
</feature>
<name>A0A8S0SAU6_OLEEU</name>
<dbReference type="Gramene" id="OE9A022506T1">
    <property type="protein sequence ID" value="OE9A022506C1"/>
    <property type="gene ID" value="OE9A022506"/>
</dbReference>
<feature type="compositionally biased region" description="Basic and acidic residues" evidence="1">
    <location>
        <begin position="25"/>
        <end position="40"/>
    </location>
</feature>
<feature type="compositionally biased region" description="Basic residues" evidence="1">
    <location>
        <begin position="48"/>
        <end position="59"/>
    </location>
</feature>
<protein>
    <submittedName>
        <fullName evidence="2">Increased DNA methylation 1-like</fullName>
    </submittedName>
</protein>
<reference evidence="2 3" key="1">
    <citation type="submission" date="2019-12" db="EMBL/GenBank/DDBJ databases">
        <authorList>
            <person name="Alioto T."/>
            <person name="Alioto T."/>
            <person name="Gomez Garrido J."/>
        </authorList>
    </citation>
    <scope>NUCLEOTIDE SEQUENCE [LARGE SCALE GENOMIC DNA]</scope>
</reference>
<organism evidence="2 3">
    <name type="scientific">Olea europaea subsp. europaea</name>
    <dbReference type="NCBI Taxonomy" id="158383"/>
    <lineage>
        <taxon>Eukaryota</taxon>
        <taxon>Viridiplantae</taxon>
        <taxon>Streptophyta</taxon>
        <taxon>Embryophyta</taxon>
        <taxon>Tracheophyta</taxon>
        <taxon>Spermatophyta</taxon>
        <taxon>Magnoliopsida</taxon>
        <taxon>eudicotyledons</taxon>
        <taxon>Gunneridae</taxon>
        <taxon>Pentapetalae</taxon>
        <taxon>asterids</taxon>
        <taxon>lamiids</taxon>
        <taxon>Lamiales</taxon>
        <taxon>Oleaceae</taxon>
        <taxon>Oleeae</taxon>
        <taxon>Olea</taxon>
    </lineage>
</organism>
<evidence type="ECO:0000313" key="2">
    <source>
        <dbReference type="EMBL" id="CAA2988311.1"/>
    </source>
</evidence>
<dbReference type="AlphaFoldDB" id="A0A8S0SAU6"/>
<keyword evidence="3" id="KW-1185">Reference proteome</keyword>